<accession>A0A1F6VB51</accession>
<protein>
    <recommendedName>
        <fullName evidence="7">Inositol-1-monophosphatase</fullName>
        <ecNumber evidence="7">3.1.3.25</ecNumber>
    </recommendedName>
</protein>
<proteinExistence type="inferred from homology"/>
<evidence type="ECO:0000313" key="9">
    <source>
        <dbReference type="Proteomes" id="UP000178700"/>
    </source>
</evidence>
<dbReference type="PANTHER" id="PTHR20854:SF4">
    <property type="entry name" value="INOSITOL-1-MONOPHOSPHATASE-RELATED"/>
    <property type="match status" value="1"/>
</dbReference>
<dbReference type="GO" id="GO:0008934">
    <property type="term" value="F:inositol monophosphate 1-phosphatase activity"/>
    <property type="evidence" value="ECO:0007669"/>
    <property type="project" value="InterPro"/>
</dbReference>
<comment type="cofactor">
    <cofactor evidence="2 6 7">
        <name>Mg(2+)</name>
        <dbReference type="ChEBI" id="CHEBI:18420"/>
    </cofactor>
</comment>
<evidence type="ECO:0000256" key="3">
    <source>
        <dbReference type="ARBA" id="ARBA00022723"/>
    </source>
</evidence>
<dbReference type="Proteomes" id="UP000178700">
    <property type="component" value="Unassembled WGS sequence"/>
</dbReference>
<name>A0A1F6VB51_9BACT</name>
<comment type="catalytic activity">
    <reaction evidence="1 7">
        <text>a myo-inositol phosphate + H2O = myo-inositol + phosphate</text>
        <dbReference type="Rhea" id="RHEA:24056"/>
        <dbReference type="ChEBI" id="CHEBI:15377"/>
        <dbReference type="ChEBI" id="CHEBI:17268"/>
        <dbReference type="ChEBI" id="CHEBI:43474"/>
        <dbReference type="ChEBI" id="CHEBI:84139"/>
        <dbReference type="EC" id="3.1.3.25"/>
    </reaction>
</comment>
<dbReference type="InterPro" id="IPR000760">
    <property type="entry name" value="Inositol_monophosphatase-like"/>
</dbReference>
<feature type="binding site" evidence="6">
    <location>
        <position position="90"/>
    </location>
    <ligand>
        <name>Mg(2+)</name>
        <dbReference type="ChEBI" id="CHEBI:18420"/>
        <label>2</label>
    </ligand>
</feature>
<feature type="binding site" evidence="6">
    <location>
        <position position="74"/>
    </location>
    <ligand>
        <name>Mg(2+)</name>
        <dbReference type="ChEBI" id="CHEBI:18420"/>
        <label>1</label>
        <note>catalytic</note>
    </ligand>
</feature>
<dbReference type="Gene3D" id="3.30.540.10">
    <property type="entry name" value="Fructose-1,6-Bisphosphatase, subunit A, domain 1"/>
    <property type="match status" value="1"/>
</dbReference>
<dbReference type="EMBL" id="MFTJ01000001">
    <property type="protein sequence ID" value="OGI66786.1"/>
    <property type="molecule type" value="Genomic_DNA"/>
</dbReference>
<dbReference type="AlphaFoldDB" id="A0A1F6VB51"/>
<comment type="caution">
    <text evidence="8">The sequence shown here is derived from an EMBL/GenBank/DDBJ whole genome shotgun (WGS) entry which is preliminary data.</text>
</comment>
<keyword evidence="3 6" id="KW-0479">Metal-binding</keyword>
<evidence type="ECO:0000313" key="8">
    <source>
        <dbReference type="EMBL" id="OGI66786.1"/>
    </source>
</evidence>
<reference evidence="8 9" key="1">
    <citation type="journal article" date="2016" name="Nat. Commun.">
        <title>Thousands of microbial genomes shed light on interconnected biogeochemical processes in an aquifer system.</title>
        <authorList>
            <person name="Anantharaman K."/>
            <person name="Brown C.T."/>
            <person name="Hug L.A."/>
            <person name="Sharon I."/>
            <person name="Castelle C.J."/>
            <person name="Probst A.J."/>
            <person name="Thomas B.C."/>
            <person name="Singh A."/>
            <person name="Wilkins M.J."/>
            <person name="Karaoz U."/>
            <person name="Brodie E.L."/>
            <person name="Williams K.H."/>
            <person name="Hubbard S.S."/>
            <person name="Banfield J.F."/>
        </authorList>
    </citation>
    <scope>NUCLEOTIDE SEQUENCE [LARGE SCALE GENOMIC DNA]</scope>
</reference>
<dbReference type="GO" id="GO:0006020">
    <property type="term" value="P:inositol metabolic process"/>
    <property type="evidence" value="ECO:0007669"/>
    <property type="project" value="TreeGrafter"/>
</dbReference>
<dbReference type="CDD" id="cd01639">
    <property type="entry name" value="IMPase"/>
    <property type="match status" value="1"/>
</dbReference>
<dbReference type="EC" id="3.1.3.25" evidence="7"/>
<dbReference type="PRINTS" id="PR00377">
    <property type="entry name" value="IMPHPHTASES"/>
</dbReference>
<keyword evidence="5 6" id="KW-0460">Magnesium</keyword>
<dbReference type="InterPro" id="IPR033942">
    <property type="entry name" value="IMPase"/>
</dbReference>
<dbReference type="PANTHER" id="PTHR20854">
    <property type="entry name" value="INOSITOL MONOPHOSPHATASE"/>
    <property type="match status" value="1"/>
</dbReference>
<dbReference type="PROSITE" id="PS00629">
    <property type="entry name" value="IMP_1"/>
    <property type="match status" value="1"/>
</dbReference>
<dbReference type="GO" id="GO:0007165">
    <property type="term" value="P:signal transduction"/>
    <property type="evidence" value="ECO:0007669"/>
    <property type="project" value="TreeGrafter"/>
</dbReference>
<evidence type="ECO:0000256" key="7">
    <source>
        <dbReference type="RuleBase" id="RU364068"/>
    </source>
</evidence>
<gene>
    <name evidence="8" type="ORF">A2642_04345</name>
</gene>
<dbReference type="InterPro" id="IPR020583">
    <property type="entry name" value="Inositol_monoP_metal-BS"/>
</dbReference>
<evidence type="ECO:0000256" key="6">
    <source>
        <dbReference type="PIRSR" id="PIRSR600760-2"/>
    </source>
</evidence>
<comment type="similarity">
    <text evidence="7">Belongs to the inositol monophosphatase superfamily.</text>
</comment>
<feature type="binding site" evidence="6">
    <location>
        <position position="92"/>
    </location>
    <ligand>
        <name>Mg(2+)</name>
        <dbReference type="ChEBI" id="CHEBI:18420"/>
        <label>1</label>
        <note>catalytic</note>
    </ligand>
</feature>
<organism evidence="8 9">
    <name type="scientific">Candidatus Nomurabacteria bacterium RIFCSPHIGHO2_01_FULL_39_10</name>
    <dbReference type="NCBI Taxonomy" id="1801733"/>
    <lineage>
        <taxon>Bacteria</taxon>
        <taxon>Candidatus Nomuraibacteriota</taxon>
    </lineage>
</organism>
<dbReference type="Pfam" id="PF00459">
    <property type="entry name" value="Inositol_P"/>
    <property type="match status" value="1"/>
</dbReference>
<dbReference type="GO" id="GO:0046872">
    <property type="term" value="F:metal ion binding"/>
    <property type="evidence" value="ECO:0007669"/>
    <property type="project" value="UniProtKB-KW"/>
</dbReference>
<dbReference type="Gene3D" id="3.40.190.80">
    <property type="match status" value="1"/>
</dbReference>
<dbReference type="SUPFAM" id="SSF56655">
    <property type="entry name" value="Carbohydrate phosphatase"/>
    <property type="match status" value="1"/>
</dbReference>
<feature type="binding site" evidence="6">
    <location>
        <position position="217"/>
    </location>
    <ligand>
        <name>Mg(2+)</name>
        <dbReference type="ChEBI" id="CHEBI:18420"/>
        <label>1</label>
        <note>catalytic</note>
    </ligand>
</feature>
<sequence length="273" mass="30374">MQDNQSKSKELEIAIKAAKEAGKILEKYFETEILKEIKDVKEDINIVTIADRESEDLIKKIILENFPDHSILGEETGLTKNSGSYTWHIDPIDGTRNFANRIPFFALSIGFAKDNEILGGVIYNPVSDTLFYTEKGKGAYWNNKRIYVSKDDAKNCIVTVSSGRKPADLKLRRNLMHDLPENTVSAVRDFGCTALDLAYVAWGNTSADLKFGLKIHDCAAGILLIQEAGGMVTTIDGTPWKLSDAGYFIASNGVFHNKLVLEVKKQKKKLGIK</sequence>
<feature type="binding site" evidence="6">
    <location>
        <position position="93"/>
    </location>
    <ligand>
        <name>Mg(2+)</name>
        <dbReference type="ChEBI" id="CHEBI:18420"/>
        <label>2</label>
    </ligand>
</feature>
<evidence type="ECO:0000256" key="5">
    <source>
        <dbReference type="ARBA" id="ARBA00022842"/>
    </source>
</evidence>
<keyword evidence="4 7" id="KW-0378">Hydrolase</keyword>
<evidence type="ECO:0000256" key="4">
    <source>
        <dbReference type="ARBA" id="ARBA00022801"/>
    </source>
</evidence>
<evidence type="ECO:0000256" key="1">
    <source>
        <dbReference type="ARBA" id="ARBA00001033"/>
    </source>
</evidence>
<evidence type="ECO:0000256" key="2">
    <source>
        <dbReference type="ARBA" id="ARBA00001946"/>
    </source>
</evidence>
<dbReference type="FunFam" id="3.30.540.10:FF:000003">
    <property type="entry name" value="Inositol-1-monophosphatase"/>
    <property type="match status" value="1"/>
</dbReference>